<evidence type="ECO:0000313" key="13">
    <source>
        <dbReference type="Proteomes" id="UP000314987"/>
    </source>
</evidence>
<organism evidence="12 13">
    <name type="scientific">Vombatus ursinus</name>
    <name type="common">Common wombat</name>
    <dbReference type="NCBI Taxonomy" id="29139"/>
    <lineage>
        <taxon>Eukaryota</taxon>
        <taxon>Metazoa</taxon>
        <taxon>Chordata</taxon>
        <taxon>Craniata</taxon>
        <taxon>Vertebrata</taxon>
        <taxon>Euteleostomi</taxon>
        <taxon>Mammalia</taxon>
        <taxon>Metatheria</taxon>
        <taxon>Diprotodontia</taxon>
        <taxon>Vombatidae</taxon>
        <taxon>Vombatus</taxon>
    </lineage>
</organism>
<evidence type="ECO:0000256" key="3">
    <source>
        <dbReference type="ARBA" id="ARBA00022499"/>
    </source>
</evidence>
<comment type="function">
    <text evidence="8">Component of the large ribosomal subunit. The ribosome is a large ribonucleoprotein complex responsible for the synthesis of proteins in the cell.</text>
</comment>
<evidence type="ECO:0000256" key="7">
    <source>
        <dbReference type="ARBA" id="ARBA00023274"/>
    </source>
</evidence>
<feature type="region of interest" description="Disordered" evidence="11">
    <location>
        <begin position="1"/>
        <end position="36"/>
    </location>
</feature>
<accession>A0A4X2KWJ6</accession>
<dbReference type="GO" id="GO:0003735">
    <property type="term" value="F:structural constituent of ribosome"/>
    <property type="evidence" value="ECO:0007669"/>
    <property type="project" value="InterPro"/>
</dbReference>
<evidence type="ECO:0000256" key="2">
    <source>
        <dbReference type="ARBA" id="ARBA00022481"/>
    </source>
</evidence>
<evidence type="ECO:0000256" key="10">
    <source>
        <dbReference type="ARBA" id="ARBA00046482"/>
    </source>
</evidence>
<keyword evidence="5" id="KW-0689">Ribosomal protein</keyword>
<evidence type="ECO:0000256" key="5">
    <source>
        <dbReference type="ARBA" id="ARBA00022980"/>
    </source>
</evidence>
<dbReference type="InterPro" id="IPR044892">
    <property type="entry name" value="Ribosomal_L3_dom_3_arc_sf"/>
</dbReference>
<comment type="subunit">
    <text evidence="10">Component of the large ribosomal subunit. Interacts with DHX33.</text>
</comment>
<dbReference type="PANTHER" id="PTHR11363:SF4">
    <property type="entry name" value="LARGE RIBOSOMAL SUBUNIT PROTEIN UL3"/>
    <property type="match status" value="1"/>
</dbReference>
<protein>
    <recommendedName>
        <fullName evidence="9">60S ribosomal protein L3</fullName>
    </recommendedName>
</protein>
<evidence type="ECO:0000256" key="8">
    <source>
        <dbReference type="ARBA" id="ARBA00034092"/>
    </source>
</evidence>
<name>A0A4X2KWJ6_VOMUR</name>
<dbReference type="STRING" id="29139.ENSVURP00010016033"/>
<dbReference type="InterPro" id="IPR009000">
    <property type="entry name" value="Transl_B-barrel_sf"/>
</dbReference>
<dbReference type="PANTHER" id="PTHR11363">
    <property type="entry name" value="60S RIBOSOMAL PROTEIN L3-RELATED"/>
    <property type="match status" value="1"/>
</dbReference>
<reference evidence="12" key="3">
    <citation type="submission" date="2025-09" db="UniProtKB">
        <authorList>
            <consortium name="Ensembl"/>
        </authorList>
    </citation>
    <scope>IDENTIFICATION</scope>
</reference>
<dbReference type="InterPro" id="IPR000597">
    <property type="entry name" value="Ribosomal_uL3"/>
</dbReference>
<keyword evidence="3" id="KW-1017">Isopeptide bond</keyword>
<dbReference type="InterPro" id="IPR045077">
    <property type="entry name" value="L3_arc_euk"/>
</dbReference>
<dbReference type="GeneTree" id="ENSGT00390000017606"/>
<evidence type="ECO:0000313" key="12">
    <source>
        <dbReference type="Ensembl" id="ENSVURP00010016033.1"/>
    </source>
</evidence>
<reference evidence="13" key="1">
    <citation type="submission" date="2018-12" db="EMBL/GenBank/DDBJ databases">
        <authorList>
            <person name="Yazar S."/>
        </authorList>
    </citation>
    <scope>NUCLEOTIDE SEQUENCE [LARGE SCALE GENOMIC DNA]</scope>
</reference>
<evidence type="ECO:0000256" key="6">
    <source>
        <dbReference type="ARBA" id="ARBA00022990"/>
    </source>
</evidence>
<feature type="compositionally biased region" description="Basic residues" evidence="11">
    <location>
        <begin position="18"/>
        <end position="28"/>
    </location>
</feature>
<dbReference type="Proteomes" id="UP000314987">
    <property type="component" value="Unassembled WGS sequence"/>
</dbReference>
<dbReference type="AlphaFoldDB" id="A0A4X2KWJ6"/>
<dbReference type="OMA" id="IVETHPH"/>
<sequence length="167" mass="19082">MFHRKFSAPRHGSLGFLPRKRSSRHGGKLKTSPKMTPNKPIHLIAFLGYKAGMTHIFREVDRAVTIVETHPHGHYRHRGQTPRGLCSIKTIFAEHISDEYKRLFCKNRNCPKKPTEAPVRCQVLELGILPVWLSLWLKLVRGATTIAPRSTKRSVRLARATRSRMAS</sequence>
<keyword evidence="4" id="KW-0832">Ubl conjugation</keyword>
<dbReference type="Pfam" id="PF00297">
    <property type="entry name" value="Ribosomal_L3"/>
    <property type="match status" value="1"/>
</dbReference>
<dbReference type="Gene3D" id="2.40.30.10">
    <property type="entry name" value="Translation factors"/>
    <property type="match status" value="1"/>
</dbReference>
<keyword evidence="6" id="KW-0007">Acetylation</keyword>
<reference evidence="12" key="2">
    <citation type="submission" date="2025-08" db="UniProtKB">
        <authorList>
            <consortium name="Ensembl"/>
        </authorList>
    </citation>
    <scope>IDENTIFICATION</scope>
</reference>
<dbReference type="Ensembl" id="ENSVURT00010018226.1">
    <property type="protein sequence ID" value="ENSVURP00010016033.1"/>
    <property type="gene ID" value="ENSVURG00010012282.1"/>
</dbReference>
<dbReference type="Gene3D" id="4.10.960.10">
    <property type="entry name" value="Ribosomal protein L3, domain 3"/>
    <property type="match status" value="1"/>
</dbReference>
<evidence type="ECO:0000256" key="9">
    <source>
        <dbReference type="ARBA" id="ARBA00035354"/>
    </source>
</evidence>
<comment type="similarity">
    <text evidence="1">Belongs to the universal ribosomal protein uL3 family.</text>
</comment>
<dbReference type="SUPFAM" id="SSF50447">
    <property type="entry name" value="Translation proteins"/>
    <property type="match status" value="1"/>
</dbReference>
<keyword evidence="2" id="KW-0488">Methylation</keyword>
<dbReference type="Gene3D" id="3.30.1430.10">
    <property type="match status" value="1"/>
</dbReference>
<evidence type="ECO:0000256" key="11">
    <source>
        <dbReference type="SAM" id="MobiDB-lite"/>
    </source>
</evidence>
<keyword evidence="7" id="KW-0687">Ribonucleoprotein</keyword>
<dbReference type="GO" id="GO:0006412">
    <property type="term" value="P:translation"/>
    <property type="evidence" value="ECO:0007669"/>
    <property type="project" value="InterPro"/>
</dbReference>
<dbReference type="GO" id="GO:0022625">
    <property type="term" value="C:cytosolic large ribosomal subunit"/>
    <property type="evidence" value="ECO:0007669"/>
    <property type="project" value="TreeGrafter"/>
</dbReference>
<evidence type="ECO:0000256" key="4">
    <source>
        <dbReference type="ARBA" id="ARBA00022843"/>
    </source>
</evidence>
<keyword evidence="13" id="KW-1185">Reference proteome</keyword>
<dbReference type="GO" id="GO:0003723">
    <property type="term" value="F:RNA binding"/>
    <property type="evidence" value="ECO:0007669"/>
    <property type="project" value="TreeGrafter"/>
</dbReference>
<evidence type="ECO:0000256" key="1">
    <source>
        <dbReference type="ARBA" id="ARBA00006540"/>
    </source>
</evidence>
<proteinExistence type="inferred from homology"/>